<evidence type="ECO:0000313" key="1">
    <source>
        <dbReference type="EMBL" id="CDW53702.1"/>
    </source>
</evidence>
<gene>
    <name evidence="1" type="ORF">TTRE_0000196701</name>
</gene>
<protein>
    <submittedName>
        <fullName evidence="1">Stackhouse genomic scaffold, scaffold 388</fullName>
    </submittedName>
</protein>
<reference evidence="1" key="1">
    <citation type="submission" date="2014-01" db="EMBL/GenBank/DDBJ databases">
        <authorList>
            <person name="Aslett M."/>
        </authorList>
    </citation>
    <scope>NUCLEOTIDE SEQUENCE</scope>
</reference>
<proteinExistence type="predicted"/>
<organism evidence="1 2">
    <name type="scientific">Trichuris trichiura</name>
    <name type="common">Whipworm</name>
    <name type="synonym">Trichocephalus trichiurus</name>
    <dbReference type="NCBI Taxonomy" id="36087"/>
    <lineage>
        <taxon>Eukaryota</taxon>
        <taxon>Metazoa</taxon>
        <taxon>Ecdysozoa</taxon>
        <taxon>Nematoda</taxon>
        <taxon>Enoplea</taxon>
        <taxon>Dorylaimia</taxon>
        <taxon>Trichinellida</taxon>
        <taxon>Trichuridae</taxon>
        <taxon>Trichuris</taxon>
    </lineage>
</organism>
<evidence type="ECO:0000313" key="2">
    <source>
        <dbReference type="Proteomes" id="UP000030665"/>
    </source>
</evidence>
<name>A0A077YZY0_TRITR</name>
<sequence length="93" mass="10220">MLIQSPLFRYEASNCSALGADSVRPSRLSTVIKACQSSRYRIEHPIVRSPGFTVDAHYFGSTSAGYWAEKVIVFDRHPRKDGDTVALSSGKNG</sequence>
<accession>A0A077YZY0</accession>
<dbReference type="EMBL" id="HG805863">
    <property type="protein sequence ID" value="CDW53702.1"/>
    <property type="molecule type" value="Genomic_DNA"/>
</dbReference>
<keyword evidence="2" id="KW-1185">Reference proteome</keyword>
<dbReference type="AlphaFoldDB" id="A0A077YZY0"/>
<reference evidence="1" key="2">
    <citation type="submission" date="2014-03" db="EMBL/GenBank/DDBJ databases">
        <title>The whipworm genome and dual-species transcriptomics of an intimate host-pathogen interaction.</title>
        <authorList>
            <person name="Foth B.J."/>
            <person name="Tsai I.J."/>
            <person name="Reid A.J."/>
            <person name="Bancroft A.J."/>
            <person name="Nichol S."/>
            <person name="Tracey A."/>
            <person name="Holroyd N."/>
            <person name="Cotton J.A."/>
            <person name="Stanley E.J."/>
            <person name="Zarowiecki M."/>
            <person name="Liu J.Z."/>
            <person name="Huckvale T."/>
            <person name="Cooper P.J."/>
            <person name="Grencis R.K."/>
            <person name="Berriman M."/>
        </authorList>
    </citation>
    <scope>NUCLEOTIDE SEQUENCE [LARGE SCALE GENOMIC DNA]</scope>
</reference>
<dbReference type="Proteomes" id="UP000030665">
    <property type="component" value="Unassembled WGS sequence"/>
</dbReference>